<evidence type="ECO:0000313" key="1">
    <source>
        <dbReference type="EMBL" id="MCP3736371.1"/>
    </source>
</evidence>
<sequence length="46" mass="4757">MAHIKVFGHRVMTIGALLGLFLIASGLSYLAATSLLAAGMIVTGLR</sequence>
<dbReference type="RefSeq" id="WP_254290360.1">
    <property type="nucleotide sequence ID" value="NZ_JAMLDY010000025.1"/>
</dbReference>
<accession>A0A9X2HY04</accession>
<organism evidence="1 2">
    <name type="scientific">Sphingomonas liriopis</name>
    <dbReference type="NCBI Taxonomy" id="2949094"/>
    <lineage>
        <taxon>Bacteria</taxon>
        <taxon>Pseudomonadati</taxon>
        <taxon>Pseudomonadota</taxon>
        <taxon>Alphaproteobacteria</taxon>
        <taxon>Sphingomonadales</taxon>
        <taxon>Sphingomonadaceae</taxon>
        <taxon>Sphingomonas</taxon>
    </lineage>
</organism>
<protein>
    <submittedName>
        <fullName evidence="1">Uncharacterized protein</fullName>
    </submittedName>
</protein>
<name>A0A9X2HY04_9SPHN</name>
<comment type="caution">
    <text evidence="1">The sequence shown here is derived from an EMBL/GenBank/DDBJ whole genome shotgun (WGS) entry which is preliminary data.</text>
</comment>
<evidence type="ECO:0000313" key="2">
    <source>
        <dbReference type="Proteomes" id="UP001139486"/>
    </source>
</evidence>
<reference evidence="1" key="1">
    <citation type="submission" date="2022-05" db="EMBL/GenBank/DDBJ databases">
        <title>Sphingomonas sp. strain RP10 Genome sequencing and assembly.</title>
        <authorList>
            <person name="Kim I."/>
        </authorList>
    </citation>
    <scope>NUCLEOTIDE SEQUENCE</scope>
    <source>
        <strain evidence="1">RP10</strain>
    </source>
</reference>
<keyword evidence="2" id="KW-1185">Reference proteome</keyword>
<dbReference type="AlphaFoldDB" id="A0A9X2HY04"/>
<dbReference type="EMBL" id="JAMLDY010000025">
    <property type="protein sequence ID" value="MCP3736371.1"/>
    <property type="molecule type" value="Genomic_DNA"/>
</dbReference>
<proteinExistence type="predicted"/>
<dbReference type="Proteomes" id="UP001139486">
    <property type="component" value="Unassembled WGS sequence"/>
</dbReference>
<gene>
    <name evidence="1" type="ORF">M9979_16005</name>
</gene>